<comment type="caution">
    <text evidence="1">The sequence shown here is derived from an EMBL/GenBank/DDBJ whole genome shotgun (WGS) entry which is preliminary data.</text>
</comment>
<dbReference type="Proteomes" id="UP001167871">
    <property type="component" value="Unassembled WGS sequence"/>
</dbReference>
<organism evidence="1 2">
    <name type="scientific">Bacteroides gallinaceum</name>
    <dbReference type="NCBI Taxonomy" id="1462571"/>
    <lineage>
        <taxon>Bacteria</taxon>
        <taxon>Pseudomonadati</taxon>
        <taxon>Bacteroidota</taxon>
        <taxon>Bacteroidia</taxon>
        <taxon>Bacteroidales</taxon>
        <taxon>Bacteroidaceae</taxon>
        <taxon>Bacteroides</taxon>
    </lineage>
</organism>
<evidence type="ECO:0000313" key="2">
    <source>
        <dbReference type="Proteomes" id="UP001167871"/>
    </source>
</evidence>
<sequence>MANNKYNILWIDDEWDKMTTFQRECEELYGLYLEPYRTRKAGMEALERNIDHWDAVLLDAKMFDENDNETASLTGLGKAKQRLDELSIRRAIPYFISTGQPDLISDKNFKDLFGDYYIKGNDDVKLVDDMLKAIENSDSQQVKTIYKDVFEGMDKMGVRSYVEPILMDILLPLHYPAKEPNFKPAYHYNQLRQLLEYLFRACNKVGLVPDQCMTDGRVNLNQCSLYLAGKDAEKSGVRYGEKGERIVPEYVESIIRSILEFGNIHSHTVELEEDDLQKIEGIFRTAQSRFIIFGLTLQLCETIIWFSEYIPKHDDKEVNLLLCYELQREESKKSEEDGATKYLNREFVPVKDEDDIWHCEECYVKISSWESGKMVLTEISHNIDKRTNAKYPFFARFKKIYK</sequence>
<reference evidence="1" key="1">
    <citation type="submission" date="2023-06" db="EMBL/GenBank/DDBJ databases">
        <authorList>
            <person name="Zeman M."/>
            <person name="Kubasova T."/>
            <person name="Jahodarova E."/>
            <person name="Nykrynova M."/>
            <person name="Rychlik I."/>
        </authorList>
    </citation>
    <scope>NUCLEOTIDE SEQUENCE</scope>
    <source>
        <strain evidence="1">84_SSukc20</strain>
    </source>
</reference>
<accession>A0ABT7X5U0</accession>
<gene>
    <name evidence="1" type="ORF">QVO10_08590</name>
</gene>
<dbReference type="EMBL" id="JAUEII010000016">
    <property type="protein sequence ID" value="MDN0049442.1"/>
    <property type="molecule type" value="Genomic_DNA"/>
</dbReference>
<evidence type="ECO:0000313" key="1">
    <source>
        <dbReference type="EMBL" id="MDN0049442.1"/>
    </source>
</evidence>
<protein>
    <recommendedName>
        <fullName evidence="3">Response regulator</fullName>
    </recommendedName>
</protein>
<evidence type="ECO:0008006" key="3">
    <source>
        <dbReference type="Google" id="ProtNLM"/>
    </source>
</evidence>
<proteinExistence type="predicted"/>
<dbReference type="RefSeq" id="WP_301639737.1">
    <property type="nucleotide sequence ID" value="NZ_JAUEII010000016.1"/>
</dbReference>
<keyword evidence="2" id="KW-1185">Reference proteome</keyword>
<reference evidence="1" key="2">
    <citation type="submission" date="2024-05" db="EMBL/GenBank/DDBJ databases">
        <title>Identification and characterization of horizontal gene transfer across gut microbiota members of farm animals based on homology search.</title>
        <authorList>
            <person name="Schwarzerova J."/>
            <person name="Nykrynova M."/>
            <person name="Jureckova K."/>
            <person name="Cejkova D."/>
            <person name="Rychlik I."/>
        </authorList>
    </citation>
    <scope>NUCLEOTIDE SEQUENCE</scope>
    <source>
        <strain evidence="1">84_SSukc20</strain>
    </source>
</reference>
<name>A0ABT7X5U0_9BACE</name>